<dbReference type="Proteomes" id="UP000243542">
    <property type="component" value="Unassembled WGS sequence"/>
</dbReference>
<dbReference type="RefSeq" id="WP_098514377.1">
    <property type="nucleotide sequence ID" value="NZ_JBIAKZ010000033.1"/>
</dbReference>
<organism evidence="1 2">
    <name type="scientific">Amycolatopsis sulphurea</name>
    <dbReference type="NCBI Taxonomy" id="76022"/>
    <lineage>
        <taxon>Bacteria</taxon>
        <taxon>Bacillati</taxon>
        <taxon>Actinomycetota</taxon>
        <taxon>Actinomycetes</taxon>
        <taxon>Pseudonocardiales</taxon>
        <taxon>Pseudonocardiaceae</taxon>
        <taxon>Amycolatopsis</taxon>
    </lineage>
</organism>
<evidence type="ECO:0000313" key="2">
    <source>
        <dbReference type="Proteomes" id="UP000243542"/>
    </source>
</evidence>
<sequence length="710" mass="78404">MTRNPDRLYDLLPAVHRRYDEENAGPLRALLGVITEQADLIDADLDALYEDWFVETGQGWVVPYLGDLVGYRLLPGADEALAADSAAARRLLAALAPRRDVAHTVGNRRRKGTLALLEQLAMDIAQWPARAVEYRRLLGVTQAVRLHGRDSRADRRRLTRGRLTDLHRTDALDRLDGPFDELAHTVDVRRIDSARGTGRYNIPEIGLHVWRLKPYSITHAPAYCEDRARTHFTFSVLGNDTPLITKPEREPSPAHVADETNVPAFIRRHAFAERTASYYGPGKSLCLYTADGKPVPLTRIVPADLSGWRYRPARGQVAVDPVLGRIAFPSRQAPEDGVWATYHYGFSADLGGGEYPRPVDPFSPKKIYYVGPGHHELIADAIAQWRADKAKDPALREGVVEFTDSGAYQEQLMIPLDRGDRLTLRAAKGTRPVLRLLDWSSNRPDALRLVGTGEGAADDPLPRVVFDGLLITGRSVRVDGPIGQFVVRHCTLVPGWALDEDCCPQHAEEASIELADTPACLQVEHSILGTILVNADEVHPEPNRIWLSDSILDAAGECLAAVCGPGEGRAHAEFNARRVTVFGAVLAHATGLIENSVLAGPVRIARRQTGCVRFCWLPEGSRTPPRFHCEPEHSGDPARVLPRFTSTRYGTPGYAQLALYCPDEIRRGAEDSSEMGAFHDLFQPQREDNLRLRLAEYTPAGSDAGILFAT</sequence>
<reference evidence="1 2" key="1">
    <citation type="submission" date="2017-10" db="EMBL/GenBank/DDBJ databases">
        <title>Sequencing the genomes of 1000 actinobacteria strains.</title>
        <authorList>
            <person name="Klenk H.-P."/>
        </authorList>
    </citation>
    <scope>NUCLEOTIDE SEQUENCE [LARGE SCALE GENOMIC DNA]</scope>
    <source>
        <strain evidence="1 2">DSM 46092</strain>
    </source>
</reference>
<gene>
    <name evidence="1" type="ORF">ATK36_5946</name>
</gene>
<keyword evidence="2" id="KW-1185">Reference proteome</keyword>
<accession>A0A2A9FIY5</accession>
<dbReference type="EMBL" id="PDJK01000002">
    <property type="protein sequence ID" value="PFG50701.1"/>
    <property type="molecule type" value="Genomic_DNA"/>
</dbReference>
<comment type="caution">
    <text evidence="1">The sequence shown here is derived from an EMBL/GenBank/DDBJ whole genome shotgun (WGS) entry which is preliminary data.</text>
</comment>
<proteinExistence type="predicted"/>
<dbReference type="AlphaFoldDB" id="A0A2A9FIY5"/>
<name>A0A2A9FIY5_9PSEU</name>
<evidence type="ECO:0000313" key="1">
    <source>
        <dbReference type="EMBL" id="PFG50701.1"/>
    </source>
</evidence>
<protein>
    <recommendedName>
        <fullName evidence="3">Tail protein P2 I</fullName>
    </recommendedName>
</protein>
<evidence type="ECO:0008006" key="3">
    <source>
        <dbReference type="Google" id="ProtNLM"/>
    </source>
</evidence>